<reference evidence="3" key="2">
    <citation type="submission" date="2019-03" db="EMBL/GenBank/DDBJ databases">
        <authorList>
            <person name="Yan Y.-Q."/>
            <person name="Du Z.-J."/>
        </authorList>
    </citation>
    <scope>NUCLEOTIDE SEQUENCE</scope>
    <source>
        <strain evidence="3">PP-F2FG21</strain>
    </source>
</reference>
<sequence>MLYYLIYFSTATKLMQKSDLEQLLTESRTWNESHGLTGMLAYIEGSVNGRVEARFMQVLEGKQEEVQWIFNKIKKDARHTQVTLLKEADLKERRFNNWSMKFENVDLDAHPDLISFFHMEKEVLESDEFKNSDIALDFLKAF</sequence>
<dbReference type="GO" id="GO:0071949">
    <property type="term" value="F:FAD binding"/>
    <property type="evidence" value="ECO:0007669"/>
    <property type="project" value="InterPro"/>
</dbReference>
<dbReference type="PROSITE" id="PS50925">
    <property type="entry name" value="BLUF"/>
    <property type="match status" value="1"/>
</dbReference>
<comment type="caution">
    <text evidence="3">The sequence shown here is derived from an EMBL/GenBank/DDBJ whole genome shotgun (WGS) entry which is preliminary data.</text>
</comment>
<evidence type="ECO:0000313" key="3">
    <source>
        <dbReference type="EMBL" id="TEW66517.1"/>
    </source>
</evidence>
<accession>A0A4Y8AD05</accession>
<dbReference type="EMBL" id="JACIEG010000005">
    <property type="protein sequence ID" value="MBB3970130.1"/>
    <property type="molecule type" value="Genomic_DNA"/>
</dbReference>
<reference evidence="2 5" key="3">
    <citation type="submission" date="2020-08" db="EMBL/GenBank/DDBJ databases">
        <title>Genomic Encyclopedia of Type Strains, Phase IV (KMG-IV): sequencing the most valuable type-strain genomes for metagenomic binning, comparative biology and taxonomic classification.</title>
        <authorList>
            <person name="Goeker M."/>
        </authorList>
    </citation>
    <scope>NUCLEOTIDE SEQUENCE [LARGE SCALE GENOMIC DNA]</scope>
    <source>
        <strain evidence="2 5">DSM 100995</strain>
    </source>
</reference>
<organism evidence="3 4">
    <name type="scientific">Mucilaginibacter phyllosphaerae</name>
    <dbReference type="NCBI Taxonomy" id="1812349"/>
    <lineage>
        <taxon>Bacteria</taxon>
        <taxon>Pseudomonadati</taxon>
        <taxon>Bacteroidota</taxon>
        <taxon>Sphingobacteriia</taxon>
        <taxon>Sphingobacteriales</taxon>
        <taxon>Sphingobacteriaceae</taxon>
        <taxon>Mucilaginibacter</taxon>
    </lineage>
</organism>
<evidence type="ECO:0000259" key="1">
    <source>
        <dbReference type="PROSITE" id="PS50925"/>
    </source>
</evidence>
<dbReference type="SMART" id="SM01034">
    <property type="entry name" value="BLUF"/>
    <property type="match status" value="1"/>
</dbReference>
<dbReference type="InterPro" id="IPR036046">
    <property type="entry name" value="Acylphosphatase-like_dom_sf"/>
</dbReference>
<reference evidence="3 4" key="1">
    <citation type="journal article" date="2016" name="Int. J. Syst. Evol. Microbiol.">
        <title>Proposal of Mucilaginibacter phyllosphaerae sp. nov. isolated from the phyllosphere of Galium album.</title>
        <authorList>
            <person name="Aydogan E.L."/>
            <person name="Busse H.J."/>
            <person name="Moser G."/>
            <person name="Muller C."/>
            <person name="Kampfer P."/>
            <person name="Glaeser S.P."/>
        </authorList>
    </citation>
    <scope>NUCLEOTIDE SEQUENCE [LARGE SCALE GENOMIC DNA]</scope>
    <source>
        <strain evidence="3 4">PP-F2FG21</strain>
    </source>
</reference>
<name>A0A4Y8AD05_9SPHI</name>
<dbReference type="RefSeq" id="WP_134336127.1">
    <property type="nucleotide sequence ID" value="NZ_BMCZ01000003.1"/>
</dbReference>
<keyword evidence="5" id="KW-1185">Reference proteome</keyword>
<dbReference type="AlphaFoldDB" id="A0A4Y8AD05"/>
<evidence type="ECO:0000313" key="5">
    <source>
        <dbReference type="Proteomes" id="UP000583101"/>
    </source>
</evidence>
<protein>
    <submittedName>
        <fullName evidence="3">BLUF domain-containing protein</fullName>
    </submittedName>
</protein>
<evidence type="ECO:0000313" key="4">
    <source>
        <dbReference type="Proteomes" id="UP000297248"/>
    </source>
</evidence>
<dbReference type="GO" id="GO:0009882">
    <property type="term" value="F:blue light photoreceptor activity"/>
    <property type="evidence" value="ECO:0007669"/>
    <property type="project" value="InterPro"/>
</dbReference>
<proteinExistence type="predicted"/>
<dbReference type="Proteomes" id="UP000583101">
    <property type="component" value="Unassembled WGS sequence"/>
</dbReference>
<dbReference type="EMBL" id="SNQG01000003">
    <property type="protein sequence ID" value="TEW66517.1"/>
    <property type="molecule type" value="Genomic_DNA"/>
</dbReference>
<evidence type="ECO:0000313" key="2">
    <source>
        <dbReference type="EMBL" id="MBB3970130.1"/>
    </source>
</evidence>
<dbReference type="InterPro" id="IPR007024">
    <property type="entry name" value="BLUF_domain"/>
</dbReference>
<dbReference type="Gene3D" id="3.30.70.100">
    <property type="match status" value="1"/>
</dbReference>
<dbReference type="SUPFAM" id="SSF54975">
    <property type="entry name" value="Acylphosphatase/BLUF domain-like"/>
    <property type="match status" value="1"/>
</dbReference>
<dbReference type="Proteomes" id="UP000297248">
    <property type="component" value="Unassembled WGS sequence"/>
</dbReference>
<gene>
    <name evidence="3" type="ORF">E2R65_08810</name>
    <name evidence="2" type="ORF">GGR35_002746</name>
</gene>
<dbReference type="Pfam" id="PF04940">
    <property type="entry name" value="BLUF"/>
    <property type="match status" value="1"/>
</dbReference>
<feature type="domain" description="BLUF" evidence="1">
    <location>
        <begin position="2"/>
        <end position="101"/>
    </location>
</feature>